<dbReference type="Proteomes" id="UP000198923">
    <property type="component" value="Unassembled WGS sequence"/>
</dbReference>
<name>A0A1G7QK57_9ACTN</name>
<dbReference type="AlphaFoldDB" id="A0A1G7QK57"/>
<protein>
    <submittedName>
        <fullName evidence="1">Uncharacterized protein</fullName>
    </submittedName>
</protein>
<reference evidence="1 2" key="1">
    <citation type="submission" date="2016-10" db="EMBL/GenBank/DDBJ databases">
        <authorList>
            <person name="de Groot N.N."/>
        </authorList>
    </citation>
    <scope>NUCLEOTIDE SEQUENCE [LARGE SCALE GENOMIC DNA]</scope>
    <source>
        <strain evidence="1 2">CPCC 201354</strain>
    </source>
</reference>
<dbReference type="STRING" id="504805.SAMN05421505_10120"/>
<keyword evidence="2" id="KW-1185">Reference proteome</keyword>
<gene>
    <name evidence="1" type="ORF">SAMN05421505_10120</name>
</gene>
<dbReference type="RefSeq" id="WP_093166956.1">
    <property type="nucleotide sequence ID" value="NZ_FNCN01000001.1"/>
</dbReference>
<accession>A0A1G7QK57</accession>
<dbReference type="OrthoDB" id="4222026at2"/>
<evidence type="ECO:0000313" key="2">
    <source>
        <dbReference type="Proteomes" id="UP000198923"/>
    </source>
</evidence>
<dbReference type="EMBL" id="FNCN01000001">
    <property type="protein sequence ID" value="SDF98872.1"/>
    <property type="molecule type" value="Genomic_DNA"/>
</dbReference>
<organism evidence="1 2">
    <name type="scientific">Sinosporangium album</name>
    <dbReference type="NCBI Taxonomy" id="504805"/>
    <lineage>
        <taxon>Bacteria</taxon>
        <taxon>Bacillati</taxon>
        <taxon>Actinomycetota</taxon>
        <taxon>Actinomycetes</taxon>
        <taxon>Streptosporangiales</taxon>
        <taxon>Streptosporangiaceae</taxon>
        <taxon>Sinosporangium</taxon>
    </lineage>
</organism>
<proteinExistence type="predicted"/>
<sequence>MTAAPAHEPLPDLRRLMAFRAHGAVRLLLKCRAALEDIEGAVSAGQPEVAVLMAYDLVQLSLSVRGLRTVGELSCAAEQPTFDPFAGVPAMEVEDGLRLAAAGAEAVGSADGGAAWLDRLRDHLAATERRLGYSAPLPEVRTGKGLMKGFKLARDWSSHMRRLGLPDVMPSRWTQRDD</sequence>
<evidence type="ECO:0000313" key="1">
    <source>
        <dbReference type="EMBL" id="SDF98872.1"/>
    </source>
</evidence>